<dbReference type="STRING" id="7918.ENSLOCP00000011326"/>
<dbReference type="InterPro" id="IPR033223">
    <property type="entry name" value="TTMP"/>
</dbReference>
<dbReference type="EMBL" id="AHAT01013876">
    <property type="status" value="NOT_ANNOTATED_CDS"/>
    <property type="molecule type" value="Genomic_DNA"/>
</dbReference>
<accession>W5MSG7</accession>
<dbReference type="PANTHER" id="PTHR14636:SF1">
    <property type="entry name" value="TPA-INDUCED TRANSMEMBRANE PROTEIN"/>
    <property type="match status" value="1"/>
</dbReference>
<dbReference type="InterPro" id="IPR036364">
    <property type="entry name" value="SEA_dom_sf"/>
</dbReference>
<dbReference type="Gene3D" id="3.30.70.960">
    <property type="entry name" value="SEA domain"/>
    <property type="match status" value="1"/>
</dbReference>
<dbReference type="InParanoid" id="W5MSG7"/>
<dbReference type="InterPro" id="IPR000082">
    <property type="entry name" value="SEA_dom"/>
</dbReference>
<feature type="domain" description="SEA" evidence="2">
    <location>
        <begin position="79"/>
        <end position="150"/>
    </location>
</feature>
<proteinExistence type="predicted"/>
<keyword evidence="1" id="KW-0472">Membrane</keyword>
<protein>
    <recommendedName>
        <fullName evidence="2">SEA domain-containing protein</fullName>
    </recommendedName>
</protein>
<sequence length="176" mass="20713">SQQKRRSWRQLLDKPVFWKCKLWMVILLVFIVLATTFALSLVLYSVVYEDEDEKFNLESFVVPLCYNGTLRLVNNTFADSEQHQALSRVLEEKLSGLYSSSPALGRYFSNVTIHNFSNNSVSTSYWLRFMVPREHSQLVRYTLSEEVVLNIFRQYVYDQEPEVEERLKIDPLSLTL</sequence>
<keyword evidence="1" id="KW-1133">Transmembrane helix</keyword>
<dbReference type="OMA" id="DFMKYRM"/>
<reference evidence="3" key="2">
    <citation type="submission" date="2025-08" db="UniProtKB">
        <authorList>
            <consortium name="Ensembl"/>
        </authorList>
    </citation>
    <scope>IDENTIFICATION</scope>
</reference>
<evidence type="ECO:0000313" key="3">
    <source>
        <dbReference type="Ensembl" id="ENSLOCP00000011326.1"/>
    </source>
</evidence>
<reference evidence="4" key="1">
    <citation type="submission" date="2011-12" db="EMBL/GenBank/DDBJ databases">
        <title>The Draft Genome of Lepisosteus oculatus.</title>
        <authorList>
            <consortium name="The Broad Institute Genome Assembly &amp; Analysis Group"/>
            <consortium name="Computational R&amp;D Group"/>
            <consortium name="and Sequencing Platform"/>
            <person name="Di Palma F."/>
            <person name="Alfoldi J."/>
            <person name="Johnson J."/>
            <person name="Berlin A."/>
            <person name="Gnerre S."/>
            <person name="Jaffe D."/>
            <person name="MacCallum I."/>
            <person name="Young S."/>
            <person name="Walker B.J."/>
            <person name="Lander E.S."/>
            <person name="Lindblad-Toh K."/>
        </authorList>
    </citation>
    <scope>NUCLEOTIDE SEQUENCE [LARGE SCALE GENOMIC DNA]</scope>
</reference>
<dbReference type="HOGENOM" id="CLU_091736_0_0_1"/>
<dbReference type="AlphaFoldDB" id="W5MSG7"/>
<name>W5MSG7_LEPOC</name>
<keyword evidence="1" id="KW-0812">Transmembrane</keyword>
<keyword evidence="4" id="KW-1185">Reference proteome</keyword>
<dbReference type="Pfam" id="PF01390">
    <property type="entry name" value="SEA"/>
    <property type="match status" value="1"/>
</dbReference>
<evidence type="ECO:0000313" key="4">
    <source>
        <dbReference type="Proteomes" id="UP000018468"/>
    </source>
</evidence>
<feature type="transmembrane region" description="Helical" evidence="1">
    <location>
        <begin position="21"/>
        <end position="47"/>
    </location>
</feature>
<dbReference type="Ensembl" id="ENSLOCT00000011342.1">
    <property type="protein sequence ID" value="ENSLOCP00000011326.1"/>
    <property type="gene ID" value="ENSLOCG00000009289.1"/>
</dbReference>
<organism evidence="3 4">
    <name type="scientific">Lepisosteus oculatus</name>
    <name type="common">Spotted gar</name>
    <dbReference type="NCBI Taxonomy" id="7918"/>
    <lineage>
        <taxon>Eukaryota</taxon>
        <taxon>Metazoa</taxon>
        <taxon>Chordata</taxon>
        <taxon>Craniata</taxon>
        <taxon>Vertebrata</taxon>
        <taxon>Euteleostomi</taxon>
        <taxon>Actinopterygii</taxon>
        <taxon>Neopterygii</taxon>
        <taxon>Holostei</taxon>
        <taxon>Semionotiformes</taxon>
        <taxon>Lepisosteidae</taxon>
        <taxon>Lepisosteus</taxon>
    </lineage>
</organism>
<dbReference type="Proteomes" id="UP000018468">
    <property type="component" value="Linkage group LG3"/>
</dbReference>
<dbReference type="PANTHER" id="PTHR14636">
    <property type="entry name" value="TPA-INDUCED TRANSMEMBRANE PROTEIN"/>
    <property type="match status" value="1"/>
</dbReference>
<dbReference type="GeneTree" id="ENSGT00390000014574"/>
<reference evidence="3" key="3">
    <citation type="submission" date="2025-09" db="UniProtKB">
        <authorList>
            <consortium name="Ensembl"/>
        </authorList>
    </citation>
    <scope>IDENTIFICATION</scope>
</reference>
<dbReference type="eggNOG" id="ENOG502S6A0">
    <property type="taxonomic scope" value="Eukaryota"/>
</dbReference>
<dbReference type="Bgee" id="ENSLOCG00000009289">
    <property type="expression patterns" value="Expressed in pharyngeal gill and 12 other cell types or tissues"/>
</dbReference>
<dbReference type="SUPFAM" id="SSF82671">
    <property type="entry name" value="SEA domain"/>
    <property type="match status" value="1"/>
</dbReference>
<evidence type="ECO:0000259" key="2">
    <source>
        <dbReference type="Pfam" id="PF01390"/>
    </source>
</evidence>
<evidence type="ECO:0000256" key="1">
    <source>
        <dbReference type="SAM" id="Phobius"/>
    </source>
</evidence>